<evidence type="ECO:0000259" key="2">
    <source>
        <dbReference type="Pfam" id="PF01979"/>
    </source>
</evidence>
<dbReference type="PANTHER" id="PTHR43135:SF3">
    <property type="entry name" value="ALPHA-D-RIBOSE 1-METHYLPHOSPHONATE 5-TRIPHOSPHATE DIPHOSPHATASE"/>
    <property type="match status" value="1"/>
</dbReference>
<dbReference type="Gene3D" id="3.20.20.140">
    <property type="entry name" value="Metal-dependent hydrolases"/>
    <property type="match status" value="1"/>
</dbReference>
<name>A0ABU8EQS1_9GAMM</name>
<feature type="chain" id="PRO_5045255147" evidence="1">
    <location>
        <begin position="22"/>
        <end position="415"/>
    </location>
</feature>
<dbReference type="EMBL" id="JBAWKS010000001">
    <property type="protein sequence ID" value="MEI4549315.1"/>
    <property type="molecule type" value="Genomic_DNA"/>
</dbReference>
<dbReference type="RefSeq" id="WP_336434910.1">
    <property type="nucleotide sequence ID" value="NZ_JBAWKS010000001.1"/>
</dbReference>
<organism evidence="3 4">
    <name type="scientific">Pseudoalteromonas spongiae</name>
    <dbReference type="NCBI Taxonomy" id="298657"/>
    <lineage>
        <taxon>Bacteria</taxon>
        <taxon>Pseudomonadati</taxon>
        <taxon>Pseudomonadota</taxon>
        <taxon>Gammaproteobacteria</taxon>
        <taxon>Alteromonadales</taxon>
        <taxon>Pseudoalteromonadaceae</taxon>
        <taxon>Pseudoalteromonas</taxon>
    </lineage>
</organism>
<dbReference type="SUPFAM" id="SSF51556">
    <property type="entry name" value="Metallo-dependent hydrolases"/>
    <property type="match status" value="1"/>
</dbReference>
<evidence type="ECO:0000313" key="4">
    <source>
        <dbReference type="Proteomes" id="UP001382455"/>
    </source>
</evidence>
<protein>
    <submittedName>
        <fullName evidence="3">Amidohydrolase family protein</fullName>
    </submittedName>
</protein>
<dbReference type="InterPro" id="IPR051781">
    <property type="entry name" value="Metallo-dep_Hydrolase"/>
</dbReference>
<accession>A0ABU8EQS1</accession>
<proteinExistence type="predicted"/>
<gene>
    <name evidence="3" type="ORF">WAE96_06330</name>
</gene>
<dbReference type="InterPro" id="IPR032466">
    <property type="entry name" value="Metal_Hydrolase"/>
</dbReference>
<comment type="caution">
    <text evidence="3">The sequence shown here is derived from an EMBL/GenBank/DDBJ whole genome shotgun (WGS) entry which is preliminary data.</text>
</comment>
<sequence>MKLFKQTLLAAAVLSSAGAMAQTTAIINAQIHTASEQGVIKNGSVIIEDGKIKAITTDAATADVIIDAQGKIVTPGFIGSMNQLGLVEVGAVASSRDGNEKKGGITFDPSLAFNPKSTLIAYARKGGITRDVIAPSWGESPFVGLSSTVNLSGEFGTSVVDSQNAIIVNLGGTKDGSRAASLSEFIDTLEEQQTKIAKAKKSDKKDDKAEPSKKEKLLTAALNGEKPVVVRVSRAQDMLELIKVKERFGIDLVISGAEDALPIKAELAAAKVPVILSAMANLPGDFDSLNASLETAGELEKAGVLVALTIAGDSSHNVYQLRYDAGNAIANGMSREGALKAITSNVADIFNIEDAGSIEVGKAADLAVWSADPFEFSTTLEKVMINGVEVSTESRHDKLRDRYMAETNMPRAYTK</sequence>
<feature type="domain" description="Amidohydrolase-related" evidence="2">
    <location>
        <begin position="261"/>
        <end position="390"/>
    </location>
</feature>
<dbReference type="Gene3D" id="2.30.40.10">
    <property type="entry name" value="Urease, subunit C, domain 1"/>
    <property type="match status" value="1"/>
</dbReference>
<dbReference type="Pfam" id="PF01979">
    <property type="entry name" value="Amidohydro_1"/>
    <property type="match status" value="1"/>
</dbReference>
<reference evidence="3 4" key="1">
    <citation type="submission" date="2023-12" db="EMBL/GenBank/DDBJ databases">
        <title>Friends and Foes: Symbiotic and Algicidal bacterial influence on Karenia brevis blooms.</title>
        <authorList>
            <person name="Fei C."/>
            <person name="Mohamed A.R."/>
            <person name="Booker A."/>
            <person name="Arshad M."/>
            <person name="Klass S."/>
            <person name="Ahn S."/>
            <person name="Gilbert P.M."/>
            <person name="Heil C.A."/>
            <person name="Martinez J.M."/>
            <person name="Amin S.A."/>
        </authorList>
    </citation>
    <scope>NUCLEOTIDE SEQUENCE [LARGE SCALE GENOMIC DNA]</scope>
    <source>
        <strain evidence="3 4">CE15</strain>
    </source>
</reference>
<evidence type="ECO:0000256" key="1">
    <source>
        <dbReference type="SAM" id="SignalP"/>
    </source>
</evidence>
<dbReference type="InterPro" id="IPR011059">
    <property type="entry name" value="Metal-dep_hydrolase_composite"/>
</dbReference>
<dbReference type="PANTHER" id="PTHR43135">
    <property type="entry name" value="ALPHA-D-RIBOSE 1-METHYLPHOSPHONATE 5-TRIPHOSPHATE DIPHOSPHATASE"/>
    <property type="match status" value="1"/>
</dbReference>
<dbReference type="Proteomes" id="UP001382455">
    <property type="component" value="Unassembled WGS sequence"/>
</dbReference>
<dbReference type="SUPFAM" id="SSF51338">
    <property type="entry name" value="Composite domain of metallo-dependent hydrolases"/>
    <property type="match status" value="1"/>
</dbReference>
<keyword evidence="4" id="KW-1185">Reference proteome</keyword>
<dbReference type="InterPro" id="IPR006680">
    <property type="entry name" value="Amidohydro-rel"/>
</dbReference>
<evidence type="ECO:0000313" key="3">
    <source>
        <dbReference type="EMBL" id="MEI4549315.1"/>
    </source>
</evidence>
<keyword evidence="1" id="KW-0732">Signal</keyword>
<feature type="signal peptide" evidence="1">
    <location>
        <begin position="1"/>
        <end position="21"/>
    </location>
</feature>